<dbReference type="AlphaFoldDB" id="A0AAV0WUQ1"/>
<evidence type="ECO:0008006" key="3">
    <source>
        <dbReference type="Google" id="ProtNLM"/>
    </source>
</evidence>
<dbReference type="Proteomes" id="UP001160148">
    <property type="component" value="Unassembled WGS sequence"/>
</dbReference>
<protein>
    <recommendedName>
        <fullName evidence="3">Nuclease HARBI1</fullName>
    </recommendedName>
</protein>
<dbReference type="InterPro" id="IPR026103">
    <property type="entry name" value="HARBI1_animal"/>
</dbReference>
<evidence type="ECO:0000313" key="1">
    <source>
        <dbReference type="EMBL" id="CAI6359398.1"/>
    </source>
</evidence>
<organism evidence="1 2">
    <name type="scientific">Macrosiphum euphorbiae</name>
    <name type="common">potato aphid</name>
    <dbReference type="NCBI Taxonomy" id="13131"/>
    <lineage>
        <taxon>Eukaryota</taxon>
        <taxon>Metazoa</taxon>
        <taxon>Ecdysozoa</taxon>
        <taxon>Arthropoda</taxon>
        <taxon>Hexapoda</taxon>
        <taxon>Insecta</taxon>
        <taxon>Pterygota</taxon>
        <taxon>Neoptera</taxon>
        <taxon>Paraneoptera</taxon>
        <taxon>Hemiptera</taxon>
        <taxon>Sternorrhyncha</taxon>
        <taxon>Aphidomorpha</taxon>
        <taxon>Aphidoidea</taxon>
        <taxon>Aphididae</taxon>
        <taxon>Macrosiphini</taxon>
        <taxon>Macrosiphum</taxon>
    </lineage>
</organism>
<comment type="caution">
    <text evidence="1">The sequence shown here is derived from an EMBL/GenBank/DDBJ whole genome shotgun (WGS) entry which is preliminary data.</text>
</comment>
<reference evidence="1 2" key="1">
    <citation type="submission" date="2023-01" db="EMBL/GenBank/DDBJ databases">
        <authorList>
            <person name="Whitehead M."/>
        </authorList>
    </citation>
    <scope>NUCLEOTIDE SEQUENCE [LARGE SCALE GENOMIC DNA]</scope>
</reference>
<evidence type="ECO:0000313" key="2">
    <source>
        <dbReference type="Proteomes" id="UP001160148"/>
    </source>
</evidence>
<sequence length="166" mass="19219">MSSSSSSDDSDEDIILQILINLPRPRRFRDRSNPLQDYDDLDFKCRFRLSKETFMILLHMIGDSIKHKTNRSSSLSPVLQLLIALRYYATGAFQMVLGDHIQVNKSTVCRVIKTVSTEIARLRPQFIEFPSTVVEQQRVQLGFFRLHQFPRVIGALDCSHTRIQSY</sequence>
<name>A0AAV0WUQ1_9HEMI</name>
<dbReference type="PRINTS" id="PR02086">
    <property type="entry name" value="PUTNUCHARBI1"/>
</dbReference>
<proteinExistence type="predicted"/>
<gene>
    <name evidence="1" type="ORF">MEUPH1_LOCUS14815</name>
</gene>
<accession>A0AAV0WUQ1</accession>
<dbReference type="EMBL" id="CARXXK010000002">
    <property type="protein sequence ID" value="CAI6359398.1"/>
    <property type="molecule type" value="Genomic_DNA"/>
</dbReference>
<keyword evidence="2" id="KW-1185">Reference proteome</keyword>